<gene>
    <name evidence="2" type="ORF">DFH08DRAFT_943657</name>
</gene>
<dbReference type="EMBL" id="JARIHO010000073">
    <property type="protein sequence ID" value="KAJ7312241.1"/>
    <property type="molecule type" value="Genomic_DNA"/>
</dbReference>
<feature type="region of interest" description="Disordered" evidence="1">
    <location>
        <begin position="235"/>
        <end position="267"/>
    </location>
</feature>
<dbReference type="Proteomes" id="UP001218218">
    <property type="component" value="Unassembled WGS sequence"/>
</dbReference>
<protein>
    <submittedName>
        <fullName evidence="2">Uncharacterized protein</fullName>
    </submittedName>
</protein>
<name>A0AAD7ECE5_9AGAR</name>
<evidence type="ECO:0000313" key="2">
    <source>
        <dbReference type="EMBL" id="KAJ7312241.1"/>
    </source>
</evidence>
<organism evidence="2 3">
    <name type="scientific">Mycena albidolilacea</name>
    <dbReference type="NCBI Taxonomy" id="1033008"/>
    <lineage>
        <taxon>Eukaryota</taxon>
        <taxon>Fungi</taxon>
        <taxon>Dikarya</taxon>
        <taxon>Basidiomycota</taxon>
        <taxon>Agaricomycotina</taxon>
        <taxon>Agaricomycetes</taxon>
        <taxon>Agaricomycetidae</taxon>
        <taxon>Agaricales</taxon>
        <taxon>Marasmiineae</taxon>
        <taxon>Mycenaceae</taxon>
        <taxon>Mycena</taxon>
    </lineage>
</organism>
<sequence>MPMRTGIPFQKRSQNAAGTYCFHPVIGKKEEIRARFGLATRWLLHSWVHRMPRRLLTETPIHRSRRKFRIEASVHTLLWSRRCRHPRAKGERCHISFPPSFGASVSIWGAFLDDIVDSLDIGVWANHHAGCKRLHTSESAPQIPHRRPKPPQFLQVQRQVLWKLTEFNLVASVSIAQVGLRSVPVCDGSTARRDLRRASLKAKTIRTLMFVKARLRVEREQSKKHEVQKRKLITRRNGRNGFDERNPSVSHSQNFHRQTARPWPENGCFFDGRSVKRTVPPDADKTKKPRDNVFNTSVQKLFLLAMGLGKKGSTLKDAALLKPLTAGGGYIRDTETSNGKLLHPDWSVTFTDNSVWHSRVVKWMWQTMKTEFPAATIDQKSDDTILDQLSTGFRNIFQAYNSLQREKKAKKKAKDSTLPEDDADSPTENEMSDDAATRRAGRRKSCKTCKCDKRIMVLQNAGIQLHHHYAFFNWHTNPRTNEAGEAVHHVLWILILFHFNREVEAVKHYVLNHRTEQERKNGPAQSAPHPYILGDWKDTPLPRLGATKLRILHPCIHPPWLADNNDQEEEVESQGVEGADKDADDERD</sequence>
<feature type="region of interest" description="Disordered" evidence="1">
    <location>
        <begin position="408"/>
        <end position="439"/>
    </location>
</feature>
<feature type="compositionally biased region" description="Basic and acidic residues" evidence="1">
    <location>
        <begin position="578"/>
        <end position="588"/>
    </location>
</feature>
<evidence type="ECO:0000313" key="3">
    <source>
        <dbReference type="Proteomes" id="UP001218218"/>
    </source>
</evidence>
<feature type="compositionally biased region" description="Acidic residues" evidence="1">
    <location>
        <begin position="418"/>
        <end position="433"/>
    </location>
</feature>
<evidence type="ECO:0000256" key="1">
    <source>
        <dbReference type="SAM" id="MobiDB-lite"/>
    </source>
</evidence>
<proteinExistence type="predicted"/>
<dbReference type="AlphaFoldDB" id="A0AAD7ECE5"/>
<keyword evidence="3" id="KW-1185">Reference proteome</keyword>
<comment type="caution">
    <text evidence="2">The sequence shown here is derived from an EMBL/GenBank/DDBJ whole genome shotgun (WGS) entry which is preliminary data.</text>
</comment>
<feature type="region of interest" description="Disordered" evidence="1">
    <location>
        <begin position="561"/>
        <end position="588"/>
    </location>
</feature>
<reference evidence="2" key="1">
    <citation type="submission" date="2023-03" db="EMBL/GenBank/DDBJ databases">
        <title>Massive genome expansion in bonnet fungi (Mycena s.s.) driven by repeated elements and novel gene families across ecological guilds.</title>
        <authorList>
            <consortium name="Lawrence Berkeley National Laboratory"/>
            <person name="Harder C.B."/>
            <person name="Miyauchi S."/>
            <person name="Viragh M."/>
            <person name="Kuo A."/>
            <person name="Thoen E."/>
            <person name="Andreopoulos B."/>
            <person name="Lu D."/>
            <person name="Skrede I."/>
            <person name="Drula E."/>
            <person name="Henrissat B."/>
            <person name="Morin E."/>
            <person name="Kohler A."/>
            <person name="Barry K."/>
            <person name="LaButti K."/>
            <person name="Morin E."/>
            <person name="Salamov A."/>
            <person name="Lipzen A."/>
            <person name="Mereny Z."/>
            <person name="Hegedus B."/>
            <person name="Baldrian P."/>
            <person name="Stursova M."/>
            <person name="Weitz H."/>
            <person name="Taylor A."/>
            <person name="Grigoriev I.V."/>
            <person name="Nagy L.G."/>
            <person name="Martin F."/>
            <person name="Kauserud H."/>
        </authorList>
    </citation>
    <scope>NUCLEOTIDE SEQUENCE</scope>
    <source>
        <strain evidence="2">CBHHK002</strain>
    </source>
</reference>
<feature type="compositionally biased region" description="Polar residues" evidence="1">
    <location>
        <begin position="247"/>
        <end position="257"/>
    </location>
</feature>
<accession>A0AAD7ECE5</accession>